<organism evidence="2 3">
    <name type="scientific">Colletotrichum orchidophilum</name>
    <dbReference type="NCBI Taxonomy" id="1209926"/>
    <lineage>
        <taxon>Eukaryota</taxon>
        <taxon>Fungi</taxon>
        <taxon>Dikarya</taxon>
        <taxon>Ascomycota</taxon>
        <taxon>Pezizomycotina</taxon>
        <taxon>Sordariomycetes</taxon>
        <taxon>Hypocreomycetidae</taxon>
        <taxon>Glomerellales</taxon>
        <taxon>Glomerellaceae</taxon>
        <taxon>Colletotrichum</taxon>
    </lineage>
</organism>
<evidence type="ECO:0000313" key="3">
    <source>
        <dbReference type="Proteomes" id="UP000176998"/>
    </source>
</evidence>
<dbReference type="OrthoDB" id="3497519at2759"/>
<proteinExistence type="predicted"/>
<feature type="region of interest" description="Disordered" evidence="1">
    <location>
        <begin position="370"/>
        <end position="412"/>
    </location>
</feature>
<gene>
    <name evidence="2" type="ORF">CORC01_01683</name>
</gene>
<reference evidence="2 3" key="1">
    <citation type="submission" date="2016-09" db="EMBL/GenBank/DDBJ databases">
        <authorList>
            <person name="Capua I."/>
            <person name="De Benedictis P."/>
            <person name="Joannis T."/>
            <person name="Lombin L.H."/>
            <person name="Cattoli G."/>
        </authorList>
    </citation>
    <scope>NUCLEOTIDE SEQUENCE [LARGE SCALE GENOMIC DNA]</scope>
    <source>
        <strain evidence="2 3">IMI 309357</strain>
    </source>
</reference>
<feature type="region of interest" description="Disordered" evidence="1">
    <location>
        <begin position="24"/>
        <end position="51"/>
    </location>
</feature>
<dbReference type="RefSeq" id="XP_022480063.1">
    <property type="nucleotide sequence ID" value="XM_022613337.1"/>
</dbReference>
<dbReference type="Proteomes" id="UP000176998">
    <property type="component" value="Unassembled WGS sequence"/>
</dbReference>
<comment type="caution">
    <text evidence="2">The sequence shown here is derived from an EMBL/GenBank/DDBJ whole genome shotgun (WGS) entry which is preliminary data.</text>
</comment>
<feature type="compositionally biased region" description="Acidic residues" evidence="1">
    <location>
        <begin position="391"/>
        <end position="404"/>
    </location>
</feature>
<sequence>MDDYNHKIQHESIYDEKWWVENCREDPDPRGLTTSPPTSPSPSPGDADIQQDSSITIPQHAIHTHDKTAESITALRPPGHPHAPLFLGVPPVKLANKGEWSFIEYIPPWTDPQWQHDNHRIPDRDYPSQVIRPHLWTTTLRPAQLPQDRAQNPTALALRFGIYPDRLDGRSRLTPTRGGFRRFRVDGVVQPGITGEYVIAKAEELAARARLGGVDALLEAYSKLGADERQPSDRERYVLRAMQDMRDDEDWQSIMFRGLTTHELLEEGMMSFKSEHGCDLQNPLHCYLQRDKWAEQTWRGADPQCPRLVYHSGNFKGEWDPRTNDGLWAKMQPALILASRMLTHLETHDPYWQCLHDALNRLRIKGPRDYRTPAMKKRNPAVEFSLRDPDPDPDDGEGEGEGDDPTTNIADPQTRRAMAADVMDETLHVLRTKMRFMLCSGVRDSPCPEGGRPQVGFTHVQGGRIEVNLAADVMWPLVVAGYSNDERILTYFTLATTIVHEIAHAINYAHHLVLYPPEYAGCEVANWESHPDKVEKALKIGKCMFGQLKDHNIEPFFENEPQSELGFCTENRLFGGVNWGLISLETETDQLYFLPSAMMMERWPQAYGPEDLPTLQALKDNPENLILSRPRMLTDQYCIPTKVADIARLFTESFWAAEVLKYGPAALHFGSADPVKIPPITSTYIDFNDSLKGVLDPRSHKVSELYPEEDDLKHAGALVYLFVREAAVEFLRYHIARFRWGRDQANYETSRYPEMMVCSMQIWVVMSETKIAVELGRGIESVSNGRASQAWLEMWKRAEIRKHRAPIDKLTTAKPSLLCNFPFRLPLGSVHPQDEVAFWKSIPVLRAQAGQRLAALLRRLYEMVLFEVGCFQHLYLDIYRLEPAEIENFKTITENLGARLENVQTLCDLVASRIADCLAADDGSMPAISVAALRELETKFLHTSAQVQEMTPWAADISRIVPANFNLLQQFLPTLKTARRPKTARMVKIVQKELGLVPVEVLEGIQTFLDFVKTRAKALIDVRIDMARDGMMDLDEVITEFEKRDKFAAPGLVEDGTDDENEDGLGLRFDNDPLAEIIRKRKERADIWNPTRHPPKRARIVTPQLVPRPLRHPRPFSTYSPPRLHRSQHHHHHQFGHASTAGFYKGESSILVGDPRFQIPNVFADIPQVTFPLKESLPRPAISQLGQKQPQPPTYSSVFGMPAVRIEEGPEPVSIFPHPYALAATFTEDLEHEANFRLQLAKKSPAGSVLGFTERNGAGIMNAYRDPEPAIPDSPEESRRPVGGFGFGGWQRGLPDPQDWSPDTESLSDLPPSTPDTEDAGPQRKTTYMTTTTTPGAVAMSSPALVEDGMDGYRWEVLDQKRLNPLYLQQQRAMQRRAHELVEEQKRRRQQWLESLARPVIPAGMEATGLRPVDNGRFSRDASTKFGSWCDGDGPRSAKIGQKNMNHRRRLSGNMEWEPTRVGDGPSDIQMEFS</sequence>
<accession>A0A1G4BNM6</accession>
<keyword evidence="3" id="KW-1185">Reference proteome</keyword>
<evidence type="ECO:0000313" key="2">
    <source>
        <dbReference type="EMBL" id="OHF02925.1"/>
    </source>
</evidence>
<dbReference type="STRING" id="1209926.A0A1G4BNM6"/>
<feature type="region of interest" description="Disordered" evidence="1">
    <location>
        <begin position="1265"/>
        <end position="1329"/>
    </location>
</feature>
<dbReference type="GeneID" id="34554847"/>
<name>A0A1G4BNM6_9PEZI</name>
<feature type="region of interest" description="Disordered" evidence="1">
    <location>
        <begin position="1451"/>
        <end position="1474"/>
    </location>
</feature>
<evidence type="ECO:0000256" key="1">
    <source>
        <dbReference type="SAM" id="MobiDB-lite"/>
    </source>
</evidence>
<protein>
    <submittedName>
        <fullName evidence="2">Uncharacterized protein</fullName>
    </submittedName>
</protein>
<dbReference type="EMBL" id="MJBS01000009">
    <property type="protein sequence ID" value="OHF02925.1"/>
    <property type="molecule type" value="Genomic_DNA"/>
</dbReference>